<dbReference type="EMBL" id="JADYXP020000010">
    <property type="protein sequence ID" value="KAL0115778.1"/>
    <property type="molecule type" value="Genomic_DNA"/>
</dbReference>
<comment type="caution">
    <text evidence="1">The sequence shown here is derived from an EMBL/GenBank/DDBJ whole genome shotgun (WGS) entry which is preliminary data.</text>
</comment>
<sequence length="77" mass="9054">MVTIIVYQGQIQRWNVANNSKRELVVGIGYVIRLIPSRYEEEYIDRSTEDCARCSFIYRLPSANIPYRVRDAEITLQ</sequence>
<evidence type="ECO:0000313" key="1">
    <source>
        <dbReference type="EMBL" id="KAL0115778.1"/>
    </source>
</evidence>
<accession>A0AAW2FKS5</accession>
<dbReference type="AlphaFoldDB" id="A0AAW2FKS5"/>
<dbReference type="Proteomes" id="UP001430953">
    <property type="component" value="Unassembled WGS sequence"/>
</dbReference>
<keyword evidence="2" id="KW-1185">Reference proteome</keyword>
<reference evidence="1 2" key="1">
    <citation type="submission" date="2023-03" db="EMBL/GenBank/DDBJ databases">
        <title>High recombination rates correlate with genetic variation in Cardiocondyla obscurior ants.</title>
        <authorList>
            <person name="Errbii M."/>
        </authorList>
    </citation>
    <scope>NUCLEOTIDE SEQUENCE [LARGE SCALE GENOMIC DNA]</scope>
    <source>
        <strain evidence="1">Alpha-2009</strain>
        <tissue evidence="1">Whole body</tissue>
    </source>
</reference>
<proteinExistence type="predicted"/>
<name>A0AAW2FKS5_9HYME</name>
<gene>
    <name evidence="1" type="ORF">PUN28_010956</name>
</gene>
<protein>
    <submittedName>
        <fullName evidence="1">Uncharacterized protein</fullName>
    </submittedName>
</protein>
<evidence type="ECO:0000313" key="2">
    <source>
        <dbReference type="Proteomes" id="UP001430953"/>
    </source>
</evidence>
<organism evidence="1 2">
    <name type="scientific">Cardiocondyla obscurior</name>
    <dbReference type="NCBI Taxonomy" id="286306"/>
    <lineage>
        <taxon>Eukaryota</taxon>
        <taxon>Metazoa</taxon>
        <taxon>Ecdysozoa</taxon>
        <taxon>Arthropoda</taxon>
        <taxon>Hexapoda</taxon>
        <taxon>Insecta</taxon>
        <taxon>Pterygota</taxon>
        <taxon>Neoptera</taxon>
        <taxon>Endopterygota</taxon>
        <taxon>Hymenoptera</taxon>
        <taxon>Apocrita</taxon>
        <taxon>Aculeata</taxon>
        <taxon>Formicoidea</taxon>
        <taxon>Formicidae</taxon>
        <taxon>Myrmicinae</taxon>
        <taxon>Cardiocondyla</taxon>
    </lineage>
</organism>